<evidence type="ECO:0000313" key="2">
    <source>
        <dbReference type="EMBL" id="OIR00513.1"/>
    </source>
</evidence>
<evidence type="ECO:0000259" key="1">
    <source>
        <dbReference type="Pfam" id="PF01464"/>
    </source>
</evidence>
<dbReference type="EMBL" id="MLJW01000094">
    <property type="protein sequence ID" value="OIR00513.1"/>
    <property type="molecule type" value="Genomic_DNA"/>
</dbReference>
<dbReference type="InterPro" id="IPR008258">
    <property type="entry name" value="Transglycosylase_SLT_dom_1"/>
</dbReference>
<dbReference type="InterPro" id="IPR023346">
    <property type="entry name" value="Lysozyme-like_dom_sf"/>
</dbReference>
<accession>A0A1J5RWK5</accession>
<proteinExistence type="predicted"/>
<gene>
    <name evidence="2" type="primary">slt_7</name>
    <name evidence="2" type="ORF">GALL_173860</name>
</gene>
<keyword evidence="2" id="KW-0456">Lyase</keyword>
<feature type="domain" description="Transglycosylase SLT" evidence="1">
    <location>
        <begin position="29"/>
        <end position="126"/>
    </location>
</feature>
<dbReference type="EC" id="4.2.2.-" evidence="2"/>
<dbReference type="Pfam" id="PF01464">
    <property type="entry name" value="SLT"/>
    <property type="match status" value="1"/>
</dbReference>
<name>A0A1J5RWK5_9ZZZZ</name>
<dbReference type="Gene3D" id="1.10.530.10">
    <property type="match status" value="1"/>
</dbReference>
<sequence length="185" mass="19918">MDKIARLLVAFSLVSMPVAAAPLDPFQPLIAEASQRFGIPESWVRSVIMAESGGNARAVSPKGAMGLMQLMPGTWNDMRAAYDLGADPFDARANILAGTAMLKAMQDRFGYPGLFAAYNAGPRRYEARLQGHSLPRETQIYLARLTGVGIGNGLFVTLSTLPKRQETPVSSPLFVPLATVSLLPR</sequence>
<dbReference type="PANTHER" id="PTHR37423">
    <property type="entry name" value="SOLUBLE LYTIC MUREIN TRANSGLYCOSYLASE-RELATED"/>
    <property type="match status" value="1"/>
</dbReference>
<comment type="caution">
    <text evidence="2">The sequence shown here is derived from an EMBL/GenBank/DDBJ whole genome shotgun (WGS) entry which is preliminary data.</text>
</comment>
<dbReference type="SUPFAM" id="SSF53955">
    <property type="entry name" value="Lysozyme-like"/>
    <property type="match status" value="1"/>
</dbReference>
<dbReference type="CDD" id="cd00254">
    <property type="entry name" value="LT-like"/>
    <property type="match status" value="1"/>
</dbReference>
<reference evidence="2" key="1">
    <citation type="submission" date="2016-10" db="EMBL/GenBank/DDBJ databases">
        <title>Sequence of Gallionella enrichment culture.</title>
        <authorList>
            <person name="Poehlein A."/>
            <person name="Muehling M."/>
            <person name="Daniel R."/>
        </authorList>
    </citation>
    <scope>NUCLEOTIDE SEQUENCE</scope>
</reference>
<protein>
    <submittedName>
        <fullName evidence="2">Soluble lytic murein transglycosylase</fullName>
        <ecNumber evidence="2">4.2.2.-</ecNumber>
    </submittedName>
</protein>
<organism evidence="2">
    <name type="scientific">mine drainage metagenome</name>
    <dbReference type="NCBI Taxonomy" id="410659"/>
    <lineage>
        <taxon>unclassified sequences</taxon>
        <taxon>metagenomes</taxon>
        <taxon>ecological metagenomes</taxon>
    </lineage>
</organism>
<dbReference type="PANTHER" id="PTHR37423:SF2">
    <property type="entry name" value="MEMBRANE-BOUND LYTIC MUREIN TRANSGLYCOSYLASE C"/>
    <property type="match status" value="1"/>
</dbReference>
<dbReference type="AlphaFoldDB" id="A0A1J5RWK5"/>
<dbReference type="GO" id="GO:0016829">
    <property type="term" value="F:lyase activity"/>
    <property type="evidence" value="ECO:0007669"/>
    <property type="project" value="UniProtKB-KW"/>
</dbReference>